<keyword evidence="1" id="KW-1015">Disulfide bond</keyword>
<feature type="compositionally biased region" description="Acidic residues" evidence="2">
    <location>
        <begin position="199"/>
        <end position="213"/>
    </location>
</feature>
<feature type="region of interest" description="Disordered" evidence="2">
    <location>
        <begin position="94"/>
        <end position="132"/>
    </location>
</feature>
<feature type="compositionally biased region" description="Basic and acidic residues" evidence="2">
    <location>
        <begin position="189"/>
        <end position="198"/>
    </location>
</feature>
<dbReference type="SUPFAM" id="SSF57196">
    <property type="entry name" value="EGF/Laminin"/>
    <property type="match status" value="1"/>
</dbReference>
<feature type="disulfide bond" evidence="1">
    <location>
        <begin position="53"/>
        <end position="63"/>
    </location>
</feature>
<evidence type="ECO:0000256" key="1">
    <source>
        <dbReference type="PROSITE-ProRule" id="PRU00076"/>
    </source>
</evidence>
<dbReference type="GeneID" id="115923255"/>
<dbReference type="OrthoDB" id="406096at2759"/>
<evidence type="ECO:0000313" key="5">
    <source>
        <dbReference type="Proteomes" id="UP000007110"/>
    </source>
</evidence>
<dbReference type="KEGG" id="spu:115923255"/>
<dbReference type="PROSITE" id="PS51257">
    <property type="entry name" value="PROKAR_LIPOPROTEIN"/>
    <property type="match status" value="1"/>
</dbReference>
<feature type="domain" description="EGF-like" evidence="3">
    <location>
        <begin position="49"/>
        <end position="84"/>
    </location>
</feature>
<protein>
    <recommendedName>
        <fullName evidence="3">EGF-like domain-containing protein</fullName>
    </recommendedName>
</protein>
<evidence type="ECO:0000259" key="3">
    <source>
        <dbReference type="PROSITE" id="PS50026"/>
    </source>
</evidence>
<dbReference type="InterPro" id="IPR000742">
    <property type="entry name" value="EGF"/>
</dbReference>
<keyword evidence="1" id="KW-0245">EGF-like domain</keyword>
<feature type="disulfide bond" evidence="1">
    <location>
        <begin position="74"/>
        <end position="83"/>
    </location>
</feature>
<dbReference type="Proteomes" id="UP000007110">
    <property type="component" value="Unassembled WGS sequence"/>
</dbReference>
<dbReference type="CDD" id="cd00054">
    <property type="entry name" value="EGF_CA"/>
    <property type="match status" value="1"/>
</dbReference>
<dbReference type="PROSITE" id="PS50026">
    <property type="entry name" value="EGF_3"/>
    <property type="match status" value="1"/>
</dbReference>
<dbReference type="InParanoid" id="A0A7M7NPH6"/>
<dbReference type="PROSITE" id="PS00022">
    <property type="entry name" value="EGF_1"/>
    <property type="match status" value="1"/>
</dbReference>
<accession>A0A7M7NPH6</accession>
<feature type="compositionally biased region" description="Polar residues" evidence="2">
    <location>
        <begin position="94"/>
        <end position="107"/>
    </location>
</feature>
<feature type="compositionally biased region" description="Low complexity" evidence="2">
    <location>
        <begin position="112"/>
        <end position="121"/>
    </location>
</feature>
<feature type="region of interest" description="Disordered" evidence="2">
    <location>
        <begin position="189"/>
        <end position="235"/>
    </location>
</feature>
<reference evidence="5" key="1">
    <citation type="submission" date="2015-02" db="EMBL/GenBank/DDBJ databases">
        <title>Genome sequencing for Strongylocentrotus purpuratus.</title>
        <authorList>
            <person name="Murali S."/>
            <person name="Liu Y."/>
            <person name="Vee V."/>
            <person name="English A."/>
            <person name="Wang M."/>
            <person name="Skinner E."/>
            <person name="Han Y."/>
            <person name="Muzny D.M."/>
            <person name="Worley K.C."/>
            <person name="Gibbs R.A."/>
        </authorList>
    </citation>
    <scope>NUCLEOTIDE SEQUENCE</scope>
</reference>
<dbReference type="Gene3D" id="2.10.25.10">
    <property type="entry name" value="Laminin"/>
    <property type="match status" value="1"/>
</dbReference>
<reference evidence="4" key="2">
    <citation type="submission" date="2021-01" db="UniProtKB">
        <authorList>
            <consortium name="EnsemblMetazoa"/>
        </authorList>
    </citation>
    <scope>IDENTIFICATION</scope>
</reference>
<sequence>MFQKCKMMRLKDGSMVQSIPKLIPFPSVIGGCHQRKSKEGIPGGHRICRIPYCDENLCNNGWCEETMVGYNCTCSSGFQGRHCDEMIIQSTTEATTKPTMSPSTTISERSDTTTFQTTTTTIGDNGSENQVRDEPYGHDAGTIRGNDIARARNHNLKVSRIIDYGRDDQGHDEFYDHDVRHNDIAKHHHLQNDGHIGSDQEEAVEDDDDEEEGEPSRWQFDGDEDEVTGKLRKEK</sequence>
<comment type="caution">
    <text evidence="1">Lacks conserved residue(s) required for the propagation of feature annotation.</text>
</comment>
<name>A0A7M7NPH6_STRPU</name>
<organism evidence="4 5">
    <name type="scientific">Strongylocentrotus purpuratus</name>
    <name type="common">Purple sea urchin</name>
    <dbReference type="NCBI Taxonomy" id="7668"/>
    <lineage>
        <taxon>Eukaryota</taxon>
        <taxon>Metazoa</taxon>
        <taxon>Echinodermata</taxon>
        <taxon>Eleutherozoa</taxon>
        <taxon>Echinozoa</taxon>
        <taxon>Echinoidea</taxon>
        <taxon>Euechinoidea</taxon>
        <taxon>Echinacea</taxon>
        <taxon>Camarodonta</taxon>
        <taxon>Echinidea</taxon>
        <taxon>Strongylocentrotidae</taxon>
        <taxon>Strongylocentrotus</taxon>
    </lineage>
</organism>
<evidence type="ECO:0000313" key="4">
    <source>
        <dbReference type="EnsemblMetazoa" id="XP_030839528"/>
    </source>
</evidence>
<dbReference type="EnsemblMetazoa" id="XM_030983668">
    <property type="protein sequence ID" value="XP_030839528"/>
    <property type="gene ID" value="LOC115923255"/>
</dbReference>
<evidence type="ECO:0000256" key="2">
    <source>
        <dbReference type="SAM" id="MobiDB-lite"/>
    </source>
</evidence>
<dbReference type="RefSeq" id="XP_030839528.1">
    <property type="nucleotide sequence ID" value="XM_030983668.1"/>
</dbReference>
<dbReference type="AlphaFoldDB" id="A0A7M7NPH6"/>
<proteinExistence type="predicted"/>
<keyword evidence="5" id="KW-1185">Reference proteome</keyword>
<dbReference type="PROSITE" id="PS01186">
    <property type="entry name" value="EGF_2"/>
    <property type="match status" value="1"/>
</dbReference>